<reference evidence="2" key="1">
    <citation type="submission" date="2022-03" db="EMBL/GenBank/DDBJ databases">
        <authorList>
            <person name="Sayadi A."/>
        </authorList>
    </citation>
    <scope>NUCLEOTIDE SEQUENCE</scope>
</reference>
<dbReference type="AlphaFoldDB" id="A0A9P0PHZ3"/>
<accession>A0A9P0PHZ3</accession>
<protein>
    <recommendedName>
        <fullName evidence="1">MADF domain-containing protein</fullName>
    </recommendedName>
</protein>
<evidence type="ECO:0000313" key="3">
    <source>
        <dbReference type="Proteomes" id="UP001152888"/>
    </source>
</evidence>
<dbReference type="OrthoDB" id="10071528at2759"/>
<dbReference type="Proteomes" id="UP001152888">
    <property type="component" value="Unassembled WGS sequence"/>
</dbReference>
<evidence type="ECO:0000259" key="1">
    <source>
        <dbReference type="PROSITE" id="PS51029"/>
    </source>
</evidence>
<evidence type="ECO:0000313" key="2">
    <source>
        <dbReference type="EMBL" id="CAH1986954.1"/>
    </source>
</evidence>
<sequence length="67" mass="8035">MSKELDTELLIALIEARPVLWDKTSPIYKNRHETKEAWKEVCIQIQYNTTISMFIVRKKKINMVKRL</sequence>
<comment type="caution">
    <text evidence="2">The sequence shown here is derived from an EMBL/GenBank/DDBJ whole genome shotgun (WGS) entry which is preliminary data.</text>
</comment>
<feature type="domain" description="MADF" evidence="1">
    <location>
        <begin position="9"/>
        <end position="67"/>
    </location>
</feature>
<keyword evidence="3" id="KW-1185">Reference proteome</keyword>
<dbReference type="Pfam" id="PF10545">
    <property type="entry name" value="MADF_DNA_bdg"/>
    <property type="match status" value="1"/>
</dbReference>
<dbReference type="PROSITE" id="PS51029">
    <property type="entry name" value="MADF"/>
    <property type="match status" value="1"/>
</dbReference>
<dbReference type="InterPro" id="IPR006578">
    <property type="entry name" value="MADF-dom"/>
</dbReference>
<gene>
    <name evidence="2" type="ORF">ACAOBT_LOCUS17558</name>
</gene>
<name>A0A9P0PHZ3_ACAOB</name>
<dbReference type="EMBL" id="CAKOFQ010007008">
    <property type="protein sequence ID" value="CAH1986954.1"/>
    <property type="molecule type" value="Genomic_DNA"/>
</dbReference>
<proteinExistence type="predicted"/>
<organism evidence="2 3">
    <name type="scientific">Acanthoscelides obtectus</name>
    <name type="common">Bean weevil</name>
    <name type="synonym">Bruchus obtectus</name>
    <dbReference type="NCBI Taxonomy" id="200917"/>
    <lineage>
        <taxon>Eukaryota</taxon>
        <taxon>Metazoa</taxon>
        <taxon>Ecdysozoa</taxon>
        <taxon>Arthropoda</taxon>
        <taxon>Hexapoda</taxon>
        <taxon>Insecta</taxon>
        <taxon>Pterygota</taxon>
        <taxon>Neoptera</taxon>
        <taxon>Endopterygota</taxon>
        <taxon>Coleoptera</taxon>
        <taxon>Polyphaga</taxon>
        <taxon>Cucujiformia</taxon>
        <taxon>Chrysomeloidea</taxon>
        <taxon>Chrysomelidae</taxon>
        <taxon>Bruchinae</taxon>
        <taxon>Bruchini</taxon>
        <taxon>Acanthoscelides</taxon>
    </lineage>
</organism>